<evidence type="ECO:0000256" key="14">
    <source>
        <dbReference type="PIRSR" id="PIRSR005149-1"/>
    </source>
</evidence>
<evidence type="ECO:0000256" key="1">
    <source>
        <dbReference type="ARBA" id="ARBA00004477"/>
    </source>
</evidence>
<dbReference type="InterPro" id="IPR036400">
    <property type="entry name" value="Cyt_B5-like_heme/steroid_sf"/>
</dbReference>
<feature type="binding site" evidence="14">
    <location>
        <position position="349"/>
    </location>
    <ligand>
        <name>Zn(2+)</name>
        <dbReference type="ChEBI" id="CHEBI:29105"/>
        <label>2</label>
    </ligand>
</feature>
<feature type="binding site" evidence="14">
    <location>
        <position position="273"/>
    </location>
    <ligand>
        <name>Zn(2+)</name>
        <dbReference type="ChEBI" id="CHEBI:29105"/>
        <label>1</label>
    </ligand>
</feature>
<comment type="cofactor">
    <cofactor evidence="14">
        <name>Zn(2+)</name>
        <dbReference type="ChEBI" id="CHEBI:29105"/>
    </cofactor>
    <text evidence="14">Binds 2 Zn(2+) ions per subunit that likely form a catalytic dimetal center.</text>
</comment>
<dbReference type="InterPro" id="IPR014430">
    <property type="entry name" value="Scs7"/>
</dbReference>
<dbReference type="SUPFAM" id="SSF55856">
    <property type="entry name" value="Cytochrome b5-like heme/steroid binding domain"/>
    <property type="match status" value="1"/>
</dbReference>
<feature type="transmembrane region" description="Helical" evidence="16">
    <location>
        <begin position="226"/>
        <end position="246"/>
    </location>
</feature>
<feature type="binding site" description="axial binding residue" evidence="15">
    <location>
        <position position="92"/>
    </location>
    <ligand>
        <name>heme</name>
        <dbReference type="ChEBI" id="CHEBI:30413"/>
    </ligand>
    <ligandPart>
        <name>Fe</name>
        <dbReference type="ChEBI" id="CHEBI:18248"/>
    </ligandPart>
</feature>
<comment type="cofactor">
    <cofactor evidence="15">
        <name>Fe cation</name>
        <dbReference type="ChEBI" id="CHEBI:24875"/>
    </cofactor>
</comment>
<dbReference type="GO" id="GO:0005506">
    <property type="term" value="F:iron ion binding"/>
    <property type="evidence" value="ECO:0007669"/>
    <property type="project" value="InterPro"/>
</dbReference>
<feature type="binding site" evidence="14">
    <location>
        <position position="270"/>
    </location>
    <ligand>
        <name>Zn(2+)</name>
        <dbReference type="ChEBI" id="CHEBI:29105"/>
        <label>1</label>
    </ligand>
</feature>
<feature type="binding site" evidence="14">
    <location>
        <position position="252"/>
    </location>
    <ligand>
        <name>Zn(2+)</name>
        <dbReference type="ChEBI" id="CHEBI:29105"/>
        <label>1</label>
    </ligand>
</feature>
<dbReference type="PANTHER" id="PTHR12863:SF1">
    <property type="entry name" value="FATTY ACID 2-HYDROXYLASE"/>
    <property type="match status" value="1"/>
</dbReference>
<sequence>HGPCSPKHSGCEVWSELVCYSLVDFEILKQKTKKGMGLADANGQQRIRVIRGSSVYDVTEFADRHPGGREIIEKHNGQDVESVMQSALSHVHSKAAYSILERYSIVAEKPDANRKENGEYLKEVSDEVERREKYIKNDIVDWSKPLLGQVELLGEKYFDWTHQQVDWPIRLFESDLAEMLTKASWWFVPITWVPVVLFMIFSSYRHLSQTPEVWPENALGLQHGPLSMPFLFVIGLIVWTLLEYIIHRWLFHLKPPANNHFLIRLHFSLHGQHHKSPMDPKRLVFPPLPASFFAVPFYFLCTTMFPIGMAQVVFSGIVSGYMAYDLIHYYIHHGGQPFLSYFQRLKTYHTLHHYK</sequence>
<keyword evidence="15" id="KW-0408">Iron</keyword>
<comment type="subcellular location">
    <subcellularLocation>
        <location evidence="1">Endoplasmic reticulum membrane</location>
        <topology evidence="1">Multi-pass membrane protein</topology>
    </subcellularLocation>
</comment>
<keyword evidence="4 16" id="KW-0812">Transmembrane</keyword>
<evidence type="ECO:0000256" key="16">
    <source>
        <dbReference type="SAM" id="Phobius"/>
    </source>
</evidence>
<dbReference type="PANTHER" id="PTHR12863">
    <property type="entry name" value="FATTY ACID HYDROXYLASE"/>
    <property type="match status" value="1"/>
</dbReference>
<evidence type="ECO:0000256" key="11">
    <source>
        <dbReference type="ARBA" id="ARBA00023098"/>
    </source>
</evidence>
<keyword evidence="19" id="KW-1185">Reference proteome</keyword>
<dbReference type="Proteomes" id="UP001497497">
    <property type="component" value="Unassembled WGS sequence"/>
</dbReference>
<feature type="transmembrane region" description="Helical" evidence="16">
    <location>
        <begin position="283"/>
        <end position="299"/>
    </location>
</feature>
<feature type="binding site" evidence="14">
    <location>
        <position position="352"/>
    </location>
    <ligand>
        <name>Zn(2+)</name>
        <dbReference type="ChEBI" id="CHEBI:29105"/>
        <label>1</label>
    </ligand>
</feature>
<evidence type="ECO:0000256" key="10">
    <source>
        <dbReference type="ARBA" id="ARBA00023002"/>
    </source>
</evidence>
<evidence type="ECO:0000256" key="9">
    <source>
        <dbReference type="ARBA" id="ARBA00022989"/>
    </source>
</evidence>
<dbReference type="Gene3D" id="3.10.120.10">
    <property type="entry name" value="Cytochrome b5-like heme/steroid binding domain"/>
    <property type="match status" value="1"/>
</dbReference>
<keyword evidence="11" id="KW-0443">Lipid metabolism</keyword>
<feature type="transmembrane region" description="Helical" evidence="16">
    <location>
        <begin position="185"/>
        <end position="206"/>
    </location>
</feature>
<keyword evidence="10" id="KW-0560">Oxidoreductase</keyword>
<dbReference type="InterPro" id="IPR006694">
    <property type="entry name" value="Fatty_acid_hydroxylase"/>
</dbReference>
<keyword evidence="7" id="KW-0276">Fatty acid metabolism</keyword>
<dbReference type="Pfam" id="PF00173">
    <property type="entry name" value="Cyt-b5"/>
    <property type="match status" value="1"/>
</dbReference>
<evidence type="ECO:0000256" key="7">
    <source>
        <dbReference type="ARBA" id="ARBA00022832"/>
    </source>
</evidence>
<dbReference type="EMBL" id="CAXITT010000232">
    <property type="protein sequence ID" value="CAL1536525.1"/>
    <property type="molecule type" value="Genomic_DNA"/>
</dbReference>
<dbReference type="GO" id="GO:0006633">
    <property type="term" value="P:fatty acid biosynthetic process"/>
    <property type="evidence" value="ECO:0007669"/>
    <property type="project" value="UniProtKB-KW"/>
</dbReference>
<evidence type="ECO:0000256" key="4">
    <source>
        <dbReference type="ARBA" id="ARBA00022692"/>
    </source>
</evidence>
<feature type="binding site" evidence="14">
    <location>
        <position position="247"/>
    </location>
    <ligand>
        <name>Zn(2+)</name>
        <dbReference type="ChEBI" id="CHEBI:29105"/>
        <label>1</label>
    </ligand>
</feature>
<feature type="domain" description="Cytochrome b5 heme-binding" evidence="17">
    <location>
        <begin position="49"/>
        <end position="105"/>
    </location>
</feature>
<feature type="binding site" evidence="14">
    <location>
        <position position="353"/>
    </location>
    <ligand>
        <name>Zn(2+)</name>
        <dbReference type="ChEBI" id="CHEBI:29105"/>
        <label>1</label>
    </ligand>
</feature>
<gene>
    <name evidence="18" type="ORF">GSLYS_00010438001</name>
</gene>
<evidence type="ECO:0000313" key="18">
    <source>
        <dbReference type="EMBL" id="CAL1536525.1"/>
    </source>
</evidence>
<feature type="binding site" evidence="14">
    <location>
        <position position="332"/>
    </location>
    <ligand>
        <name>Zn(2+)</name>
        <dbReference type="ChEBI" id="CHEBI:29105"/>
        <label>1</label>
    </ligand>
</feature>
<comment type="caution">
    <text evidence="18">The sequence shown here is derived from an EMBL/GenBank/DDBJ whole genome shotgun (WGS) entry which is preliminary data.</text>
</comment>
<comment type="similarity">
    <text evidence="2">Belongs to the sterol desaturase family. SCS7 subfamily.</text>
</comment>
<dbReference type="PIRSF" id="PIRSF005149">
    <property type="entry name" value="IPC-B_HD"/>
    <property type="match status" value="1"/>
</dbReference>
<name>A0AAV2HQY3_LYMST</name>
<dbReference type="SMART" id="SM01117">
    <property type="entry name" value="Cyt-b5"/>
    <property type="match status" value="1"/>
</dbReference>
<proteinExistence type="inferred from homology"/>
<feature type="binding site" description="axial binding residue" evidence="15">
    <location>
        <position position="65"/>
    </location>
    <ligand>
        <name>heme</name>
        <dbReference type="ChEBI" id="CHEBI:30413"/>
    </ligand>
    <ligandPart>
        <name>Fe</name>
        <dbReference type="ChEBI" id="CHEBI:18248"/>
    </ligandPart>
</feature>
<evidence type="ECO:0000313" key="19">
    <source>
        <dbReference type="Proteomes" id="UP001497497"/>
    </source>
</evidence>
<dbReference type="AlphaFoldDB" id="A0AAV2HQY3"/>
<feature type="non-terminal residue" evidence="18">
    <location>
        <position position="1"/>
    </location>
</feature>
<evidence type="ECO:0000256" key="8">
    <source>
        <dbReference type="ARBA" id="ARBA00022833"/>
    </source>
</evidence>
<keyword evidence="9 16" id="KW-1133">Transmembrane helix</keyword>
<evidence type="ECO:0000256" key="3">
    <source>
        <dbReference type="ARBA" id="ARBA00022516"/>
    </source>
</evidence>
<keyword evidence="15" id="KW-0349">Heme</keyword>
<accession>A0AAV2HQY3</accession>
<keyword evidence="5 14" id="KW-0479">Metal-binding</keyword>
<dbReference type="GO" id="GO:0080132">
    <property type="term" value="F:fatty acid 2-hydroxylase activity"/>
    <property type="evidence" value="ECO:0007669"/>
    <property type="project" value="InterPro"/>
</dbReference>
<keyword evidence="8 14" id="KW-0862">Zinc</keyword>
<dbReference type="GO" id="GO:0005789">
    <property type="term" value="C:endoplasmic reticulum membrane"/>
    <property type="evidence" value="ECO:0007669"/>
    <property type="project" value="UniProtKB-SubCell"/>
</dbReference>
<evidence type="ECO:0000256" key="15">
    <source>
        <dbReference type="PIRSR" id="PIRSR005149-50"/>
    </source>
</evidence>
<organism evidence="18 19">
    <name type="scientific">Lymnaea stagnalis</name>
    <name type="common">Great pond snail</name>
    <name type="synonym">Helix stagnalis</name>
    <dbReference type="NCBI Taxonomy" id="6523"/>
    <lineage>
        <taxon>Eukaryota</taxon>
        <taxon>Metazoa</taxon>
        <taxon>Spiralia</taxon>
        <taxon>Lophotrochozoa</taxon>
        <taxon>Mollusca</taxon>
        <taxon>Gastropoda</taxon>
        <taxon>Heterobranchia</taxon>
        <taxon>Euthyneura</taxon>
        <taxon>Panpulmonata</taxon>
        <taxon>Hygrophila</taxon>
        <taxon>Lymnaeoidea</taxon>
        <taxon>Lymnaeidae</taxon>
        <taxon>Lymnaea</taxon>
    </lineage>
</organism>
<keyword evidence="13" id="KW-0275">Fatty acid biosynthesis</keyword>
<dbReference type="PROSITE" id="PS50255">
    <property type="entry name" value="CYTOCHROME_B5_2"/>
    <property type="match status" value="1"/>
</dbReference>
<evidence type="ECO:0000256" key="12">
    <source>
        <dbReference type="ARBA" id="ARBA00023136"/>
    </source>
</evidence>
<evidence type="ECO:0000256" key="6">
    <source>
        <dbReference type="ARBA" id="ARBA00022824"/>
    </source>
</evidence>
<evidence type="ECO:0000259" key="17">
    <source>
        <dbReference type="PROSITE" id="PS50255"/>
    </source>
</evidence>
<keyword evidence="12 16" id="KW-0472">Membrane</keyword>
<evidence type="ECO:0000256" key="2">
    <source>
        <dbReference type="ARBA" id="ARBA00005747"/>
    </source>
</evidence>
<keyword evidence="6" id="KW-0256">Endoplasmic reticulum</keyword>
<feature type="binding site" evidence="14">
    <location>
        <position position="274"/>
    </location>
    <ligand>
        <name>Zn(2+)</name>
        <dbReference type="ChEBI" id="CHEBI:29105"/>
        <label>1</label>
    </ligand>
</feature>
<feature type="transmembrane region" description="Helical" evidence="16">
    <location>
        <begin position="305"/>
        <end position="324"/>
    </location>
</feature>
<protein>
    <recommendedName>
        <fullName evidence="17">Cytochrome b5 heme-binding domain-containing protein</fullName>
    </recommendedName>
</protein>
<evidence type="ECO:0000256" key="13">
    <source>
        <dbReference type="ARBA" id="ARBA00023160"/>
    </source>
</evidence>
<feature type="binding site" evidence="14">
    <location>
        <position position="328"/>
    </location>
    <ligand>
        <name>Zn(2+)</name>
        <dbReference type="ChEBI" id="CHEBI:29105"/>
        <label>1</label>
    </ligand>
</feature>
<keyword evidence="3" id="KW-0444">Lipid biosynthesis</keyword>
<dbReference type="InterPro" id="IPR001199">
    <property type="entry name" value="Cyt_B5-like_heme/steroid-bd"/>
</dbReference>
<reference evidence="18 19" key="1">
    <citation type="submission" date="2024-04" db="EMBL/GenBank/DDBJ databases">
        <authorList>
            <consortium name="Genoscope - CEA"/>
            <person name="William W."/>
        </authorList>
    </citation>
    <scope>NUCLEOTIDE SEQUENCE [LARGE SCALE GENOMIC DNA]</scope>
</reference>
<dbReference type="Pfam" id="PF04116">
    <property type="entry name" value="FA_hydroxylase"/>
    <property type="match status" value="1"/>
</dbReference>
<feature type="non-terminal residue" evidence="18">
    <location>
        <position position="355"/>
    </location>
</feature>
<evidence type="ECO:0000256" key="5">
    <source>
        <dbReference type="ARBA" id="ARBA00022723"/>
    </source>
</evidence>